<dbReference type="SUPFAM" id="SSF57850">
    <property type="entry name" value="RING/U-box"/>
    <property type="match status" value="1"/>
</dbReference>
<keyword evidence="3" id="KW-1185">Reference proteome</keyword>
<evidence type="ECO:0000313" key="3">
    <source>
        <dbReference type="Proteomes" id="UP000037460"/>
    </source>
</evidence>
<gene>
    <name evidence="2" type="ORF">Ctob_002845</name>
</gene>
<evidence type="ECO:0008006" key="4">
    <source>
        <dbReference type="Google" id="ProtNLM"/>
    </source>
</evidence>
<dbReference type="Gene3D" id="1.20.120.1750">
    <property type="match status" value="1"/>
</dbReference>
<evidence type="ECO:0000313" key="2">
    <source>
        <dbReference type="EMBL" id="KOO23350.1"/>
    </source>
</evidence>
<accession>A0A0M0JA30</accession>
<protein>
    <recommendedName>
        <fullName evidence="4">RING-type domain-containing protein</fullName>
    </recommendedName>
</protein>
<reference evidence="3" key="1">
    <citation type="journal article" date="2015" name="PLoS Genet.">
        <title>Genome Sequence and Transcriptome Analyses of Chrysochromulina tobin: Metabolic Tools for Enhanced Algal Fitness in the Prominent Order Prymnesiales (Haptophyceae).</title>
        <authorList>
            <person name="Hovde B.T."/>
            <person name="Deodato C.R."/>
            <person name="Hunsperger H.M."/>
            <person name="Ryken S.A."/>
            <person name="Yost W."/>
            <person name="Jha R.K."/>
            <person name="Patterson J."/>
            <person name="Monnat R.J. Jr."/>
            <person name="Barlow S.B."/>
            <person name="Starkenburg S.R."/>
            <person name="Cattolico R.A."/>
        </authorList>
    </citation>
    <scope>NUCLEOTIDE SEQUENCE</scope>
    <source>
        <strain evidence="3">CCMP291</strain>
    </source>
</reference>
<evidence type="ECO:0000256" key="1">
    <source>
        <dbReference type="SAM" id="MobiDB-lite"/>
    </source>
</evidence>
<dbReference type="Pfam" id="PF22191">
    <property type="entry name" value="IBR_1"/>
    <property type="match status" value="1"/>
</dbReference>
<proteinExistence type="predicted"/>
<dbReference type="AlphaFoldDB" id="A0A0M0JA30"/>
<comment type="caution">
    <text evidence="2">The sequence shown here is derived from an EMBL/GenBank/DDBJ whole genome shotgun (WGS) entry which is preliminary data.</text>
</comment>
<dbReference type="OrthoDB" id="1431934at2759"/>
<sequence>MLIRQTTKPCPSCGVRTTRTMGCMHISCTQCALEWCWGCGQMGRGVHHVSACSRTPDPSWKYVSEDRKAIDGSLERHLDEFLIRQEQCESIVGWRAPAAASRAMGTTAAAGTPSSGIAAAKAKAEGRGMTPVNDGDVPFGGAGAEEEDVEEDQHLV</sequence>
<dbReference type="EMBL" id="JWZX01003201">
    <property type="protein sequence ID" value="KOO23350.1"/>
    <property type="molecule type" value="Genomic_DNA"/>
</dbReference>
<organism evidence="2 3">
    <name type="scientific">Chrysochromulina tobinii</name>
    <dbReference type="NCBI Taxonomy" id="1460289"/>
    <lineage>
        <taxon>Eukaryota</taxon>
        <taxon>Haptista</taxon>
        <taxon>Haptophyta</taxon>
        <taxon>Prymnesiophyceae</taxon>
        <taxon>Prymnesiales</taxon>
        <taxon>Chrysochromulinaceae</taxon>
        <taxon>Chrysochromulina</taxon>
    </lineage>
</organism>
<feature type="region of interest" description="Disordered" evidence="1">
    <location>
        <begin position="121"/>
        <end position="156"/>
    </location>
</feature>
<name>A0A0M0JA30_9EUKA</name>
<dbReference type="Proteomes" id="UP000037460">
    <property type="component" value="Unassembled WGS sequence"/>
</dbReference>
<feature type="compositionally biased region" description="Acidic residues" evidence="1">
    <location>
        <begin position="144"/>
        <end position="156"/>
    </location>
</feature>